<dbReference type="SUPFAM" id="SSF47598">
    <property type="entry name" value="Ribbon-helix-helix"/>
    <property type="match status" value="1"/>
</dbReference>
<dbReference type="GO" id="GO:0006355">
    <property type="term" value="P:regulation of DNA-templated transcription"/>
    <property type="evidence" value="ECO:0007669"/>
    <property type="project" value="InterPro"/>
</dbReference>
<evidence type="ECO:0000313" key="2">
    <source>
        <dbReference type="Proteomes" id="UP000295008"/>
    </source>
</evidence>
<evidence type="ECO:0000313" key="1">
    <source>
        <dbReference type="EMBL" id="TCL76799.1"/>
    </source>
</evidence>
<dbReference type="InterPro" id="IPR010985">
    <property type="entry name" value="Ribbon_hlx_hlx"/>
</dbReference>
<accession>A0A4R1SBK6</accession>
<keyword evidence="2" id="KW-1185">Reference proteome</keyword>
<dbReference type="RefSeq" id="WP_132012201.1">
    <property type="nucleotide sequence ID" value="NZ_SLUN01000001.1"/>
</dbReference>
<evidence type="ECO:0008006" key="3">
    <source>
        <dbReference type="Google" id="ProtNLM"/>
    </source>
</evidence>
<proteinExistence type="predicted"/>
<dbReference type="EMBL" id="SLUN01000001">
    <property type="protein sequence ID" value="TCL76799.1"/>
    <property type="molecule type" value="Genomic_DNA"/>
</dbReference>
<dbReference type="AlphaFoldDB" id="A0A4R1SBK6"/>
<dbReference type="InterPro" id="IPR013321">
    <property type="entry name" value="Arc_rbn_hlx_hlx"/>
</dbReference>
<name>A0A4R1SBK6_HYDET</name>
<comment type="caution">
    <text evidence="1">The sequence shown here is derived from an EMBL/GenBank/DDBJ whole genome shotgun (WGS) entry which is preliminary data.</text>
</comment>
<sequence>MNTNGKPSPPKKDLHIRIDAELYEKFRHLAFYERVSMTETVHRLIAEYVEEKAIDEAVSDLAAPLIL</sequence>
<reference evidence="1 2" key="1">
    <citation type="submission" date="2019-03" db="EMBL/GenBank/DDBJ databases">
        <title>Genomic Encyclopedia of Type Strains, Phase IV (KMG-IV): sequencing the most valuable type-strain genomes for metagenomic binning, comparative biology and taxonomic classification.</title>
        <authorList>
            <person name="Goeker M."/>
        </authorList>
    </citation>
    <scope>NUCLEOTIDE SEQUENCE [LARGE SCALE GENOMIC DNA]</scope>
    <source>
        <strain evidence="1 2">LX-B</strain>
    </source>
</reference>
<dbReference type="Proteomes" id="UP000295008">
    <property type="component" value="Unassembled WGS sequence"/>
</dbReference>
<protein>
    <recommendedName>
        <fullName evidence="3">Ribbon-helix-helix CopG family protein</fullName>
    </recommendedName>
</protein>
<dbReference type="Gene3D" id="1.10.1220.10">
    <property type="entry name" value="Met repressor-like"/>
    <property type="match status" value="1"/>
</dbReference>
<organism evidence="1 2">
    <name type="scientific">Hydrogenispora ethanolica</name>
    <dbReference type="NCBI Taxonomy" id="1082276"/>
    <lineage>
        <taxon>Bacteria</taxon>
        <taxon>Bacillati</taxon>
        <taxon>Bacillota</taxon>
        <taxon>Hydrogenispora</taxon>
    </lineage>
</organism>
<gene>
    <name evidence="1" type="ORF">EDC14_100179</name>
</gene>